<dbReference type="PRINTS" id="PR00040">
    <property type="entry name" value="HTHMERR"/>
</dbReference>
<dbReference type="SMART" id="SM00422">
    <property type="entry name" value="HTH_MERR"/>
    <property type="match status" value="1"/>
</dbReference>
<evidence type="ECO:0000256" key="1">
    <source>
        <dbReference type="ARBA" id="ARBA00023015"/>
    </source>
</evidence>
<dbReference type="GO" id="GO:0003700">
    <property type="term" value="F:DNA-binding transcription factor activity"/>
    <property type="evidence" value="ECO:0007669"/>
    <property type="project" value="InterPro"/>
</dbReference>
<dbReference type="InterPro" id="IPR015358">
    <property type="entry name" value="Tscrpt_reg_MerR_DNA-bd"/>
</dbReference>
<evidence type="ECO:0000313" key="6">
    <source>
        <dbReference type="Proteomes" id="UP000325289"/>
    </source>
</evidence>
<dbReference type="EMBL" id="FOMS01000017">
    <property type="protein sequence ID" value="SFE81892.1"/>
    <property type="molecule type" value="Genomic_DNA"/>
</dbReference>
<keyword evidence="6" id="KW-1185">Reference proteome</keyword>
<accession>A0A1I2DMM8</accession>
<keyword evidence="3" id="KW-0804">Transcription</keyword>
<proteinExistence type="predicted"/>
<dbReference type="PANTHER" id="PTHR30204:SF94">
    <property type="entry name" value="HEAVY METAL-DEPENDENT TRANSCRIPTIONAL REGULATOR HI_0293-RELATED"/>
    <property type="match status" value="1"/>
</dbReference>
<dbReference type="InterPro" id="IPR047057">
    <property type="entry name" value="MerR_fam"/>
</dbReference>
<evidence type="ECO:0000256" key="2">
    <source>
        <dbReference type="ARBA" id="ARBA00023125"/>
    </source>
</evidence>
<dbReference type="Pfam" id="PF09278">
    <property type="entry name" value="MerR-DNA-bind"/>
    <property type="match status" value="1"/>
</dbReference>
<sequence>MPRDDLKIGDLGRATGTKVVTIRYYEKIGLLPAPDRSVGNYRTYDAAALERLRFIRRCRDLGFSLDQVRELLSLASDVARPCAEVDKITATHLADVERKITDLQSLAQELRRISATCNGGGTISNCRILDAIAPD</sequence>
<reference evidence="5 6" key="1">
    <citation type="submission" date="2016-10" db="EMBL/GenBank/DDBJ databases">
        <authorList>
            <person name="Varghese N."/>
            <person name="Submissions S."/>
        </authorList>
    </citation>
    <scope>NUCLEOTIDE SEQUENCE [LARGE SCALE GENOMIC DNA]</scope>
    <source>
        <strain evidence="6">YIM D21,KCTC 23444,ACCC 10710</strain>
    </source>
</reference>
<dbReference type="InterPro" id="IPR009061">
    <property type="entry name" value="DNA-bd_dom_put_sf"/>
</dbReference>
<evidence type="ECO:0000259" key="4">
    <source>
        <dbReference type="PROSITE" id="PS50937"/>
    </source>
</evidence>
<dbReference type="Pfam" id="PF00376">
    <property type="entry name" value="MerR"/>
    <property type="match status" value="1"/>
</dbReference>
<feature type="domain" description="HTH merR-type" evidence="4">
    <location>
        <begin position="5"/>
        <end position="74"/>
    </location>
</feature>
<dbReference type="OrthoDB" id="9802944at2"/>
<dbReference type="GO" id="GO:0003677">
    <property type="term" value="F:DNA binding"/>
    <property type="evidence" value="ECO:0007669"/>
    <property type="project" value="UniProtKB-KW"/>
</dbReference>
<dbReference type="PANTHER" id="PTHR30204">
    <property type="entry name" value="REDOX-CYCLING DRUG-SENSING TRANSCRIPTIONAL ACTIVATOR SOXR"/>
    <property type="match status" value="1"/>
</dbReference>
<dbReference type="PROSITE" id="PS50937">
    <property type="entry name" value="HTH_MERR_2"/>
    <property type="match status" value="1"/>
</dbReference>
<organism evidence="5 6">
    <name type="scientific">Roseivivax sediminis</name>
    <dbReference type="NCBI Taxonomy" id="936889"/>
    <lineage>
        <taxon>Bacteria</taxon>
        <taxon>Pseudomonadati</taxon>
        <taxon>Pseudomonadota</taxon>
        <taxon>Alphaproteobacteria</taxon>
        <taxon>Rhodobacterales</taxon>
        <taxon>Roseobacteraceae</taxon>
        <taxon>Roseivivax</taxon>
    </lineage>
</organism>
<name>A0A1I2DMM8_9RHOB</name>
<keyword evidence="1" id="KW-0805">Transcription regulation</keyword>
<gene>
    <name evidence="5" type="ORF">SAMN04515678_11775</name>
</gene>
<dbReference type="InterPro" id="IPR000551">
    <property type="entry name" value="MerR-type_HTH_dom"/>
</dbReference>
<protein>
    <submittedName>
        <fullName evidence="5">Cu(I)-responsive transcriptional regulator</fullName>
    </submittedName>
</protein>
<dbReference type="AlphaFoldDB" id="A0A1I2DMM8"/>
<evidence type="ECO:0000313" key="5">
    <source>
        <dbReference type="EMBL" id="SFE81892.1"/>
    </source>
</evidence>
<keyword evidence="2" id="KW-0238">DNA-binding</keyword>
<dbReference type="Proteomes" id="UP000325289">
    <property type="component" value="Unassembled WGS sequence"/>
</dbReference>
<dbReference type="SUPFAM" id="SSF46955">
    <property type="entry name" value="Putative DNA-binding domain"/>
    <property type="match status" value="1"/>
</dbReference>
<dbReference type="CDD" id="cd04785">
    <property type="entry name" value="HTH_CadR-PbrR-like"/>
    <property type="match status" value="1"/>
</dbReference>
<evidence type="ECO:0000256" key="3">
    <source>
        <dbReference type="ARBA" id="ARBA00023163"/>
    </source>
</evidence>
<dbReference type="RefSeq" id="WP_149758416.1">
    <property type="nucleotide sequence ID" value="NZ_FOMS01000017.1"/>
</dbReference>
<dbReference type="Gene3D" id="1.10.1660.10">
    <property type="match status" value="1"/>
</dbReference>